<evidence type="ECO:0000256" key="10">
    <source>
        <dbReference type="ARBA" id="ARBA00023242"/>
    </source>
</evidence>
<evidence type="ECO:0000256" key="3">
    <source>
        <dbReference type="ARBA" id="ARBA00010912"/>
    </source>
</evidence>
<feature type="domain" description="Poly(A) polymerase RNA-binding" evidence="15">
    <location>
        <begin position="362"/>
        <end position="415"/>
    </location>
</feature>
<feature type="binding site" evidence="13">
    <location>
        <position position="230"/>
    </location>
    <ligand>
        <name>ATP</name>
        <dbReference type="ChEBI" id="CHEBI:30616"/>
    </ligand>
</feature>
<proteinExistence type="inferred from homology"/>
<dbReference type="Pfam" id="PF20750">
    <property type="entry name" value="PAP_NTPase"/>
    <property type="match status" value="1"/>
</dbReference>
<comment type="cofactor">
    <cofactor evidence="1">
        <name>Mn(2+)</name>
        <dbReference type="ChEBI" id="CHEBI:29035"/>
    </cofactor>
</comment>
<feature type="binding site" evidence="14">
    <location>
        <position position="106"/>
    </location>
    <ligand>
        <name>Mg(2+)</name>
        <dbReference type="ChEBI" id="CHEBI:18420"/>
        <label>2</label>
        <note>catalytic</note>
    </ligand>
</feature>
<feature type="binding site" evidence="13">
    <location>
        <begin position="93"/>
        <end position="95"/>
    </location>
    <ligand>
        <name>ATP</name>
        <dbReference type="ChEBI" id="CHEBI:30616"/>
    </ligand>
</feature>
<feature type="binding site" evidence="14">
    <location>
        <position position="108"/>
    </location>
    <ligand>
        <name>Mg(2+)</name>
        <dbReference type="ChEBI" id="CHEBI:18420"/>
        <label>2</label>
        <note>catalytic</note>
    </ligand>
</feature>
<keyword evidence="6 14" id="KW-0479">Metal-binding</keyword>
<keyword evidence="10 12" id="KW-0539">Nucleus</keyword>
<dbReference type="Proteomes" id="UP000759131">
    <property type="component" value="Unassembled WGS sequence"/>
</dbReference>
<keyword evidence="19" id="KW-1185">Reference proteome</keyword>
<dbReference type="InterPro" id="IPR007012">
    <property type="entry name" value="PolA_pol_cen_dom"/>
</dbReference>
<dbReference type="GO" id="GO:0005634">
    <property type="term" value="C:nucleus"/>
    <property type="evidence" value="ECO:0007669"/>
    <property type="project" value="UniProtKB-SubCell"/>
</dbReference>
<evidence type="ECO:0000313" key="18">
    <source>
        <dbReference type="EMBL" id="CAD7620333.1"/>
    </source>
</evidence>
<keyword evidence="4 12" id="KW-0507">mRNA processing</keyword>
<dbReference type="GO" id="GO:0005524">
    <property type="term" value="F:ATP binding"/>
    <property type="evidence" value="ECO:0007669"/>
    <property type="project" value="UniProtKB-UniRule"/>
</dbReference>
<feature type="binding site" evidence="13">
    <location>
        <begin position="106"/>
        <end position="108"/>
    </location>
    <ligand>
        <name>ATP</name>
        <dbReference type="ChEBI" id="CHEBI:30616"/>
    </ligand>
</feature>
<dbReference type="InterPro" id="IPR014492">
    <property type="entry name" value="PolyA_polymerase"/>
</dbReference>
<accession>A0A7R9KCN9</accession>
<dbReference type="InterPro" id="IPR048840">
    <property type="entry name" value="PolA_pol_NTPase"/>
</dbReference>
<evidence type="ECO:0000259" key="15">
    <source>
        <dbReference type="Pfam" id="PF04926"/>
    </source>
</evidence>
<comment type="cofactor">
    <cofactor evidence="14">
        <name>Mg(2+)</name>
        <dbReference type="ChEBI" id="CHEBI:18420"/>
    </cofactor>
    <text evidence="14">Binds 2 magnesium ions. Also active with manganese.</text>
</comment>
<feature type="binding site" evidence="13">
    <location>
        <position position="102"/>
    </location>
    <ligand>
        <name>ATP</name>
        <dbReference type="ChEBI" id="CHEBI:30616"/>
    </ligand>
</feature>
<feature type="binding site" evidence="14">
    <location>
        <position position="160"/>
    </location>
    <ligand>
        <name>Mg(2+)</name>
        <dbReference type="ChEBI" id="CHEBI:18420"/>
        <label>2</label>
        <note>catalytic</note>
    </ligand>
</feature>
<dbReference type="Gene3D" id="3.30.70.590">
    <property type="entry name" value="Poly(A) polymerase predicted RNA binding domain"/>
    <property type="match status" value="1"/>
</dbReference>
<reference evidence="18" key="1">
    <citation type="submission" date="2020-11" db="EMBL/GenBank/DDBJ databases">
        <authorList>
            <person name="Tran Van P."/>
        </authorList>
    </citation>
    <scope>NUCLEOTIDE SEQUENCE</scope>
</reference>
<evidence type="ECO:0000256" key="13">
    <source>
        <dbReference type="PIRSR" id="PIRSR018425-1"/>
    </source>
</evidence>
<gene>
    <name evidence="18" type="ORF">OSB1V03_LOCUS823</name>
</gene>
<feature type="binding site" evidence="14">
    <location>
        <position position="108"/>
    </location>
    <ligand>
        <name>Mg(2+)</name>
        <dbReference type="ChEBI" id="CHEBI:18420"/>
        <label>1</label>
        <note>catalytic</note>
    </ligand>
</feature>
<keyword evidence="5 12" id="KW-0808">Transferase</keyword>
<organism evidence="18">
    <name type="scientific">Medioppia subpectinata</name>
    <dbReference type="NCBI Taxonomy" id="1979941"/>
    <lineage>
        <taxon>Eukaryota</taxon>
        <taxon>Metazoa</taxon>
        <taxon>Ecdysozoa</taxon>
        <taxon>Arthropoda</taxon>
        <taxon>Chelicerata</taxon>
        <taxon>Arachnida</taxon>
        <taxon>Acari</taxon>
        <taxon>Acariformes</taxon>
        <taxon>Sarcoptiformes</taxon>
        <taxon>Oribatida</taxon>
        <taxon>Brachypylina</taxon>
        <taxon>Oppioidea</taxon>
        <taxon>Oppiidae</taxon>
        <taxon>Medioppia</taxon>
    </lineage>
</organism>
<feature type="domain" description="Poly(A) polymerase RNA-binding" evidence="15">
    <location>
        <begin position="432"/>
        <end position="510"/>
    </location>
</feature>
<comment type="catalytic activity">
    <reaction evidence="11 12">
        <text>RNA(n) + ATP = RNA(n)-3'-adenine ribonucleotide + diphosphate</text>
        <dbReference type="Rhea" id="RHEA:11332"/>
        <dbReference type="Rhea" id="RHEA-COMP:14527"/>
        <dbReference type="Rhea" id="RHEA-COMP:17347"/>
        <dbReference type="ChEBI" id="CHEBI:30616"/>
        <dbReference type="ChEBI" id="CHEBI:33019"/>
        <dbReference type="ChEBI" id="CHEBI:140395"/>
        <dbReference type="ChEBI" id="CHEBI:173115"/>
        <dbReference type="EC" id="2.7.7.19"/>
    </reaction>
</comment>
<dbReference type="EC" id="2.7.7.19" evidence="12"/>
<dbReference type="GO" id="GO:0046872">
    <property type="term" value="F:metal ion binding"/>
    <property type="evidence" value="ECO:0007669"/>
    <property type="project" value="UniProtKB-KW"/>
</dbReference>
<feature type="binding site" evidence="14">
    <location>
        <position position="106"/>
    </location>
    <ligand>
        <name>Mg(2+)</name>
        <dbReference type="ChEBI" id="CHEBI:18420"/>
        <label>1</label>
        <note>catalytic</note>
    </ligand>
</feature>
<feature type="binding site" evidence="13">
    <location>
        <position position="160"/>
    </location>
    <ligand>
        <name>ATP</name>
        <dbReference type="ChEBI" id="CHEBI:30616"/>
    </ligand>
</feature>
<evidence type="ECO:0000256" key="11">
    <source>
        <dbReference type="ARBA" id="ARBA00048830"/>
    </source>
</evidence>
<keyword evidence="7 12" id="KW-0547">Nucleotide-binding</keyword>
<evidence type="ECO:0000259" key="17">
    <source>
        <dbReference type="Pfam" id="PF20750"/>
    </source>
</evidence>
<sequence length="546" mass="61814">MNVMGGQRVLASTSGTTAPISTCGPNGSDLWASRQLESCLRSYGLFESAAETERRKNVLSRLNQIVQKWVREVSAKKMPKQSAQLMAGKIFTFGSYRLGVHTKGADIDTLVVAPRHVQRSDFFDTFPKMLSQIPNCEYVRAVRQAFVPVIKTKIEGIEVDVVFAKLALNNIPQDLDLSDGSLLKNIDEKTVLSLNGSRVADDILRLVPNRESFCLALRAVKLWAKRRGIYSNVLGFFGGASWTLLVAHTCQLYPRASAATLLQKFFELFRQWEWSKPVLLRRNSDDDPSLGFTVWDPQKNGRDRHHLMPIITPSYPQRNSTYNVSKSTKTIIINELIRGSQIINNIISGDVPWDSLFESDENFFIKYEHFIVLLVSPDAQWMGLVESKIRILVQKLERHTCIRLAHVNPKCFTGSRTHTSLVLRSRTVCAPKDNAKTQTIMWFIGIEFNKGQGINVDLTRDFQSFVQMVTNVGKSGNFFKPEMTCDTKRVNWKELENYLPTEVFKTMETAKSAKICGKRGLEYTNSSPKKGKTALKTQLIQVYKVN</sequence>
<evidence type="ECO:0000256" key="7">
    <source>
        <dbReference type="ARBA" id="ARBA00022741"/>
    </source>
</evidence>
<evidence type="ECO:0000256" key="14">
    <source>
        <dbReference type="PIRSR" id="PIRSR018425-2"/>
    </source>
</evidence>
<comment type="subcellular location">
    <subcellularLocation>
        <location evidence="2 12">Nucleus</location>
    </subcellularLocation>
</comment>
<evidence type="ECO:0000313" key="19">
    <source>
        <dbReference type="Proteomes" id="UP000759131"/>
    </source>
</evidence>
<dbReference type="InterPro" id="IPR007010">
    <property type="entry name" value="PolA_pol_RNA-bd_dom"/>
</dbReference>
<dbReference type="SUPFAM" id="SSF81301">
    <property type="entry name" value="Nucleotidyltransferase"/>
    <property type="match status" value="1"/>
</dbReference>
<dbReference type="GO" id="GO:0003723">
    <property type="term" value="F:RNA binding"/>
    <property type="evidence" value="ECO:0007669"/>
    <property type="project" value="UniProtKB-UniRule"/>
</dbReference>
<dbReference type="EMBL" id="OC854780">
    <property type="protein sequence ID" value="CAD7620333.1"/>
    <property type="molecule type" value="Genomic_DNA"/>
</dbReference>
<comment type="similarity">
    <text evidence="3 12">Belongs to the poly(A) polymerase family.</text>
</comment>
<evidence type="ECO:0000256" key="6">
    <source>
        <dbReference type="ARBA" id="ARBA00022723"/>
    </source>
</evidence>
<dbReference type="Pfam" id="PF04928">
    <property type="entry name" value="PAP_central"/>
    <property type="match status" value="1"/>
</dbReference>
<evidence type="ECO:0000256" key="1">
    <source>
        <dbReference type="ARBA" id="ARBA00001936"/>
    </source>
</evidence>
<dbReference type="Pfam" id="PF04926">
    <property type="entry name" value="PAP_RNA-bind"/>
    <property type="match status" value="2"/>
</dbReference>
<dbReference type="SUPFAM" id="SSF55003">
    <property type="entry name" value="PAP/Archaeal CCA-adding enzyme, C-terminal domain"/>
    <property type="match status" value="1"/>
</dbReference>
<dbReference type="InterPro" id="IPR043519">
    <property type="entry name" value="NT_sf"/>
</dbReference>
<dbReference type="CDD" id="cd05402">
    <property type="entry name" value="NT_PAP_TUTase"/>
    <property type="match status" value="1"/>
</dbReference>
<protein>
    <recommendedName>
        <fullName evidence="12">Poly(A) polymerase</fullName>
        <ecNumber evidence="12">2.7.7.19</ecNumber>
    </recommendedName>
</protein>
<name>A0A7R9KCN9_9ACAR</name>
<evidence type="ECO:0000256" key="4">
    <source>
        <dbReference type="ARBA" id="ARBA00022664"/>
    </source>
</evidence>
<dbReference type="FunFam" id="3.30.460.10:FF:000002">
    <property type="entry name" value="Poly(A) polymerase alpha, putative"/>
    <property type="match status" value="1"/>
</dbReference>
<dbReference type="PANTHER" id="PTHR10682">
    <property type="entry name" value="POLY A POLYMERASE"/>
    <property type="match status" value="1"/>
</dbReference>
<evidence type="ECO:0000256" key="12">
    <source>
        <dbReference type="PIRNR" id="PIRNR018425"/>
    </source>
</evidence>
<feature type="domain" description="Poly(A) polymerase central" evidence="16">
    <location>
        <begin position="212"/>
        <end position="358"/>
    </location>
</feature>
<feature type="binding site" evidence="13">
    <location>
        <position position="221"/>
    </location>
    <ligand>
        <name>ATP</name>
        <dbReference type="ChEBI" id="CHEBI:30616"/>
    </ligand>
</feature>
<dbReference type="GO" id="GO:1990817">
    <property type="term" value="F:poly(A) RNA polymerase activity"/>
    <property type="evidence" value="ECO:0007669"/>
    <property type="project" value="UniProtKB-UniRule"/>
</dbReference>
<dbReference type="GO" id="GO:0006397">
    <property type="term" value="P:mRNA processing"/>
    <property type="evidence" value="ECO:0007669"/>
    <property type="project" value="UniProtKB-KW"/>
</dbReference>
<evidence type="ECO:0000259" key="16">
    <source>
        <dbReference type="Pfam" id="PF04928"/>
    </source>
</evidence>
<dbReference type="Gene3D" id="1.10.1410.10">
    <property type="match status" value="1"/>
</dbReference>
<comment type="function">
    <text evidence="12">Polymerase that creates the 3'-poly(A) tail of mRNA's.</text>
</comment>
<evidence type="ECO:0000256" key="9">
    <source>
        <dbReference type="ARBA" id="ARBA00022842"/>
    </source>
</evidence>
<dbReference type="EMBL" id="CAJPIZ010000205">
    <property type="protein sequence ID" value="CAG2100763.1"/>
    <property type="molecule type" value="Genomic_DNA"/>
</dbReference>
<dbReference type="InterPro" id="IPR011068">
    <property type="entry name" value="NuclTrfase_I-like_C"/>
</dbReference>
<dbReference type="FunFam" id="1.10.1410.10:FF:000001">
    <property type="entry name" value="Putative poly(A) polymerase gamma"/>
    <property type="match status" value="1"/>
</dbReference>
<evidence type="ECO:0000256" key="2">
    <source>
        <dbReference type="ARBA" id="ARBA00004123"/>
    </source>
</evidence>
<dbReference type="GO" id="GO:0031123">
    <property type="term" value="P:RNA 3'-end processing"/>
    <property type="evidence" value="ECO:0007669"/>
    <property type="project" value="InterPro"/>
</dbReference>
<dbReference type="PANTHER" id="PTHR10682:SF10">
    <property type="entry name" value="POLYNUCLEOTIDE ADENYLYLTRANSFERASE"/>
    <property type="match status" value="1"/>
</dbReference>
<feature type="domain" description="Poly(A) polymerase nucleotidyltransferase" evidence="17">
    <location>
        <begin position="15"/>
        <end position="207"/>
    </location>
</feature>
<keyword evidence="8 12" id="KW-0067">ATP-binding</keyword>
<dbReference type="OrthoDB" id="412748at2759"/>
<keyword evidence="9 14" id="KW-0460">Magnesium</keyword>
<evidence type="ECO:0000256" key="8">
    <source>
        <dbReference type="ARBA" id="ARBA00022840"/>
    </source>
</evidence>
<dbReference type="AlphaFoldDB" id="A0A7R9KCN9"/>
<dbReference type="Gene3D" id="3.30.460.10">
    <property type="entry name" value="Beta Polymerase, domain 2"/>
    <property type="match status" value="1"/>
</dbReference>
<evidence type="ECO:0000256" key="5">
    <source>
        <dbReference type="ARBA" id="ARBA00022679"/>
    </source>
</evidence>
<dbReference type="SUPFAM" id="SSF81631">
    <property type="entry name" value="PAP/OAS1 substrate-binding domain"/>
    <property type="match status" value="1"/>
</dbReference>
<dbReference type="PIRSF" id="PIRSF018425">
    <property type="entry name" value="PolyA_polymerase"/>
    <property type="match status" value="1"/>
</dbReference>